<feature type="domain" description="VOC" evidence="1">
    <location>
        <begin position="12"/>
        <end position="133"/>
    </location>
</feature>
<dbReference type="Proteomes" id="UP001138997">
    <property type="component" value="Unassembled WGS sequence"/>
</dbReference>
<organism evidence="2 3">
    <name type="scientific">Kineosporia babensis</name>
    <dbReference type="NCBI Taxonomy" id="499548"/>
    <lineage>
        <taxon>Bacteria</taxon>
        <taxon>Bacillati</taxon>
        <taxon>Actinomycetota</taxon>
        <taxon>Actinomycetes</taxon>
        <taxon>Kineosporiales</taxon>
        <taxon>Kineosporiaceae</taxon>
        <taxon>Kineosporia</taxon>
    </lineage>
</organism>
<dbReference type="InterPro" id="IPR004360">
    <property type="entry name" value="Glyas_Fos-R_dOase_dom"/>
</dbReference>
<feature type="domain" description="VOC" evidence="1">
    <location>
        <begin position="147"/>
        <end position="265"/>
    </location>
</feature>
<name>A0A9X1SW91_9ACTN</name>
<keyword evidence="3" id="KW-1185">Reference proteome</keyword>
<dbReference type="InterPro" id="IPR029068">
    <property type="entry name" value="Glyas_Bleomycin-R_OHBP_Dase"/>
</dbReference>
<evidence type="ECO:0000259" key="1">
    <source>
        <dbReference type="PROSITE" id="PS51819"/>
    </source>
</evidence>
<dbReference type="InterPro" id="IPR053863">
    <property type="entry name" value="Glyoxy/Ble-like_N"/>
</dbReference>
<evidence type="ECO:0000313" key="3">
    <source>
        <dbReference type="Proteomes" id="UP001138997"/>
    </source>
</evidence>
<dbReference type="EMBL" id="JAJOMB010000013">
    <property type="protein sequence ID" value="MCD5313705.1"/>
    <property type="molecule type" value="Genomic_DNA"/>
</dbReference>
<sequence length="267" mass="29480">MGIRTERWRAGTPCWTELAVEDVEAAKAFYGPLLGWSFERSTSDHALVLATVDGVEASGIREIHEDILHSPSEETGRPTGWLNYFATDNLNASLEAVNANNGQILLQPQASGSRGHRAVACDPTGAPFGLWQAGESIGAAYVRDPGSFVWDDLRTPNPTVARAFYGKLFDFRNEALPAEMEADSSYQTFAHPDEEWPLGGMGPMMGEDDAAPYWLVYFQVRDITAALEFAESTGGRIVRRDFESPFGRMASLRDPWGSRFWLMQPPG</sequence>
<dbReference type="Pfam" id="PF00903">
    <property type="entry name" value="Glyoxalase"/>
    <property type="match status" value="1"/>
</dbReference>
<comment type="caution">
    <text evidence="2">The sequence shown here is derived from an EMBL/GenBank/DDBJ whole genome shotgun (WGS) entry which is preliminary data.</text>
</comment>
<proteinExistence type="predicted"/>
<accession>A0A9X1SW91</accession>
<dbReference type="SUPFAM" id="SSF54593">
    <property type="entry name" value="Glyoxalase/Bleomycin resistance protein/Dihydroxybiphenyl dioxygenase"/>
    <property type="match status" value="2"/>
</dbReference>
<dbReference type="Gene3D" id="3.10.180.10">
    <property type="entry name" value="2,3-Dihydroxybiphenyl 1,2-Dioxygenase, domain 1"/>
    <property type="match status" value="2"/>
</dbReference>
<dbReference type="PANTHER" id="PTHR33993">
    <property type="entry name" value="GLYOXALASE-RELATED"/>
    <property type="match status" value="1"/>
</dbReference>
<gene>
    <name evidence="2" type="ORF">LR394_22615</name>
</gene>
<dbReference type="InterPro" id="IPR037523">
    <property type="entry name" value="VOC_core"/>
</dbReference>
<dbReference type="AlphaFoldDB" id="A0A9X1SW91"/>
<dbReference type="CDD" id="cd07247">
    <property type="entry name" value="SgaA_N_like"/>
    <property type="match status" value="2"/>
</dbReference>
<reference evidence="2" key="1">
    <citation type="submission" date="2021-11" db="EMBL/GenBank/DDBJ databases">
        <title>Streptomyces corallinus and Kineosporia corallina sp. nov., two new coral-derived marine actinobacteria.</title>
        <authorList>
            <person name="Buangrab K."/>
            <person name="Sutthacheep M."/>
            <person name="Yeemin T."/>
            <person name="Harunari E."/>
            <person name="Igarashi Y."/>
            <person name="Sripreechasak P."/>
            <person name="Kanchanasin P."/>
            <person name="Tanasupawat S."/>
            <person name="Phongsopitanun W."/>
        </authorList>
    </citation>
    <scope>NUCLEOTIDE SEQUENCE</scope>
    <source>
        <strain evidence="2">JCM 31032</strain>
    </source>
</reference>
<evidence type="ECO:0000313" key="2">
    <source>
        <dbReference type="EMBL" id="MCD5313705.1"/>
    </source>
</evidence>
<protein>
    <submittedName>
        <fullName evidence="2">VOC family protein</fullName>
    </submittedName>
</protein>
<dbReference type="Pfam" id="PF22677">
    <property type="entry name" value="Ble-like_N"/>
    <property type="match status" value="1"/>
</dbReference>
<dbReference type="InterPro" id="IPR052164">
    <property type="entry name" value="Anthracycline_SecMetBiosynth"/>
</dbReference>
<dbReference type="RefSeq" id="WP_231445173.1">
    <property type="nucleotide sequence ID" value="NZ_JAJOMB010000013.1"/>
</dbReference>
<dbReference type="PANTHER" id="PTHR33993:SF14">
    <property type="entry name" value="GB|AAF24581.1"/>
    <property type="match status" value="1"/>
</dbReference>
<dbReference type="PROSITE" id="PS51819">
    <property type="entry name" value="VOC"/>
    <property type="match status" value="2"/>
</dbReference>